<name>A0A250FRG3_9FLAO</name>
<dbReference type="RefSeq" id="WP_095910975.1">
    <property type="nucleotide sequence ID" value="NZ_CP022386.1"/>
</dbReference>
<proteinExistence type="predicted"/>
<dbReference type="AlphaFoldDB" id="A0A250FRG3"/>
<reference evidence="2" key="1">
    <citation type="submission" date="2017-06" db="EMBL/GenBank/DDBJ databases">
        <title>Capnocytophaga spp. assemblies.</title>
        <authorList>
            <person name="Gulvik C.A."/>
        </authorList>
    </citation>
    <scope>NUCLEOTIDE SEQUENCE [LARGE SCALE GENOMIC DNA]</scope>
    <source>
        <strain evidence="2">H1496</strain>
    </source>
</reference>
<protein>
    <submittedName>
        <fullName evidence="1">Uncharacterized protein</fullName>
    </submittedName>
</protein>
<dbReference type="SUPFAM" id="SSF55486">
    <property type="entry name" value="Metalloproteases ('zincins'), catalytic domain"/>
    <property type="match status" value="1"/>
</dbReference>
<dbReference type="EMBL" id="CP022386">
    <property type="protein sequence ID" value="ATA87772.1"/>
    <property type="molecule type" value="Genomic_DNA"/>
</dbReference>
<gene>
    <name evidence="1" type="ORF">CGC50_11895</name>
</gene>
<evidence type="ECO:0000313" key="1">
    <source>
        <dbReference type="EMBL" id="ATA87772.1"/>
    </source>
</evidence>
<dbReference type="Proteomes" id="UP000217250">
    <property type="component" value="Chromosome"/>
</dbReference>
<dbReference type="Gene3D" id="3.40.390.10">
    <property type="entry name" value="Collagenase (Catalytic Domain)"/>
    <property type="match status" value="1"/>
</dbReference>
<dbReference type="GO" id="GO:0008237">
    <property type="term" value="F:metallopeptidase activity"/>
    <property type="evidence" value="ECO:0007669"/>
    <property type="project" value="InterPro"/>
</dbReference>
<organism evidence="1 2">
    <name type="scientific">Capnocytophaga gingivalis</name>
    <dbReference type="NCBI Taxonomy" id="1017"/>
    <lineage>
        <taxon>Bacteria</taxon>
        <taxon>Pseudomonadati</taxon>
        <taxon>Bacteroidota</taxon>
        <taxon>Flavobacteriia</taxon>
        <taxon>Flavobacteriales</taxon>
        <taxon>Flavobacteriaceae</taxon>
        <taxon>Capnocytophaga</taxon>
    </lineage>
</organism>
<dbReference type="KEGG" id="cgh:CGC50_11895"/>
<accession>A0A250FRG3</accession>
<evidence type="ECO:0000313" key="2">
    <source>
        <dbReference type="Proteomes" id="UP000217250"/>
    </source>
</evidence>
<sequence>MSITFGKPRFVEEDELLGESDKNISMCYGDANRTTIAHELMHSLGLNHTFSNFRRHTNNNENLLDFSIKNNADGIIFLRNKLKVLWKKNNMDSNLLNTKVHHNH</sequence>
<dbReference type="InterPro" id="IPR024079">
    <property type="entry name" value="MetalloPept_cat_dom_sf"/>
</dbReference>
<dbReference type="OrthoDB" id="1150027at2"/>
<dbReference type="GeneID" id="84809244"/>